<dbReference type="Proteomes" id="UP000756132">
    <property type="component" value="Chromosome 1"/>
</dbReference>
<protein>
    <recommendedName>
        <fullName evidence="4">Fungal N-terminal domain-containing protein</fullName>
    </recommendedName>
</protein>
<dbReference type="InterPro" id="IPR011990">
    <property type="entry name" value="TPR-like_helical_dom_sf"/>
</dbReference>
<evidence type="ECO:0000313" key="2">
    <source>
        <dbReference type="EMBL" id="UJO12497.1"/>
    </source>
</evidence>
<gene>
    <name evidence="2" type="ORF">CLAFUR5_01943</name>
</gene>
<reference evidence="2" key="1">
    <citation type="submission" date="2021-12" db="EMBL/GenBank/DDBJ databases">
        <authorList>
            <person name="Zaccaron A."/>
            <person name="Stergiopoulos I."/>
        </authorList>
    </citation>
    <scope>NUCLEOTIDE SEQUENCE</scope>
    <source>
        <strain evidence="2">Race5_Kim</strain>
    </source>
</reference>
<reference evidence="2" key="2">
    <citation type="journal article" date="2022" name="Microb. Genom.">
        <title>A chromosome-scale genome assembly of the tomato pathogen Cladosporium fulvum reveals a compartmentalized genome architecture and the presence of a dispensable chromosome.</title>
        <authorList>
            <person name="Zaccaron A.Z."/>
            <person name="Chen L.H."/>
            <person name="Samaras A."/>
            <person name="Stergiopoulos I."/>
        </authorList>
    </citation>
    <scope>NUCLEOTIDE SEQUENCE</scope>
    <source>
        <strain evidence="2">Race5_Kim</strain>
    </source>
</reference>
<accession>A0A9Q8P490</accession>
<feature type="region of interest" description="Disordered" evidence="1">
    <location>
        <begin position="516"/>
        <end position="617"/>
    </location>
</feature>
<dbReference type="KEGG" id="ffu:CLAFUR5_01943"/>
<dbReference type="SUPFAM" id="SSF48452">
    <property type="entry name" value="TPR-like"/>
    <property type="match status" value="1"/>
</dbReference>
<proteinExistence type="predicted"/>
<organism evidence="2 3">
    <name type="scientific">Passalora fulva</name>
    <name type="common">Tomato leaf mold</name>
    <name type="synonym">Cladosporium fulvum</name>
    <dbReference type="NCBI Taxonomy" id="5499"/>
    <lineage>
        <taxon>Eukaryota</taxon>
        <taxon>Fungi</taxon>
        <taxon>Dikarya</taxon>
        <taxon>Ascomycota</taxon>
        <taxon>Pezizomycotina</taxon>
        <taxon>Dothideomycetes</taxon>
        <taxon>Dothideomycetidae</taxon>
        <taxon>Mycosphaerellales</taxon>
        <taxon>Mycosphaerellaceae</taxon>
        <taxon>Fulvia</taxon>
    </lineage>
</organism>
<feature type="compositionally biased region" description="Polar residues" evidence="1">
    <location>
        <begin position="587"/>
        <end position="604"/>
    </location>
</feature>
<dbReference type="Gene3D" id="1.25.40.10">
    <property type="entry name" value="Tetratricopeptide repeat domain"/>
    <property type="match status" value="1"/>
</dbReference>
<sequence>MDPVTVLSIAGSAATTAKAAWTVGEALYMFFHDVKVIDQTVGGLVAEIKALSGACTLVDERLRDIVQNFDHEITKPSESRAKLWACVEAQVVDSQKSVDQLEAAIAGLVKDGSNAFAQAWRQVKLNMQTKDIGEARNRIRSHTASLQTILQTVAMQVVLPLIKYLAANMSCSEICYLAPKKADQQLRMLLSRTEECMEQLKALRLERAGTPTKVRASEDDVLALSEGITVDGESLYNKSQASGSLLGGDHGMSGPRGINIAEWMQDISAIDAIISRSTSVVRHSSVASPSLNGDIVPARQPPLSTEPPGDTSNIMNKIVEDAGDHQEASSYLRETLKIVRELPAKRQKICDTWDLRFMLSVCAYHTLEPVEVEASLTSVIDDSSQLVERPDEQLLQVCEAGHLLSQVCVKLNKLDQARLYCENALQGRRRLLGKTNDDYYRSVALMARVYELQGNDYRAKIYMKTVPDAERESLESMFGNLTLPEIQPVAMQTSPSIAESSSGGDGDDVRTHVAKMNSISAADPVPQATVKERKRSFYNPATWRQSKQRDAEPIHNPDSTPYASRQTSSSTLRTTGGHSTHRAASIVSDTTSVSSRQSDLSSNDVRGRQYAESVSSISDVPLRQTGLSGSTVGRYDTRPQMDLLYRSRSGAAGLSPTSPNYPGACRRMSDASSFRQVDCKYFQSKAMTAGYMRMKPSIIEGIREGAYDRSQVDQMLAERARAIRNSSLTAVLVADQQESMAQSGKRDNSIVQLHTIYGQIHIALRSDIDGLGEAKQTSIMKGWAKVVIICHSGVYDGCKLQRQRMDQWSAYGAFGVSTGSSHSGPLNLLKILPELASVHFDHQHVGNIIQGGAVAMSILDKRSGISTSMGDAKIQQCTATVDPRLLQQANA</sequence>
<dbReference type="EMBL" id="CP090163">
    <property type="protein sequence ID" value="UJO12497.1"/>
    <property type="molecule type" value="Genomic_DNA"/>
</dbReference>
<feature type="compositionally biased region" description="Low complexity" evidence="1">
    <location>
        <begin position="564"/>
        <end position="578"/>
    </location>
</feature>
<dbReference type="RefSeq" id="XP_047756863.1">
    <property type="nucleotide sequence ID" value="XM_047901091.1"/>
</dbReference>
<dbReference type="OrthoDB" id="194358at2759"/>
<name>A0A9Q8P490_PASFU</name>
<evidence type="ECO:0000313" key="3">
    <source>
        <dbReference type="Proteomes" id="UP000756132"/>
    </source>
</evidence>
<dbReference type="AlphaFoldDB" id="A0A9Q8P490"/>
<keyword evidence="3" id="KW-1185">Reference proteome</keyword>
<dbReference type="GeneID" id="71981821"/>
<evidence type="ECO:0000256" key="1">
    <source>
        <dbReference type="SAM" id="MobiDB-lite"/>
    </source>
</evidence>
<evidence type="ECO:0008006" key="4">
    <source>
        <dbReference type="Google" id="ProtNLM"/>
    </source>
</evidence>